<dbReference type="AlphaFoldDB" id="A0A504UPN0"/>
<name>A0A504UPN0_9HYPH</name>
<dbReference type="RefSeq" id="WP_140829494.1">
    <property type="nucleotide sequence ID" value="NZ_VFYP01000002.1"/>
</dbReference>
<gene>
    <name evidence="1" type="ORF">FJQ55_15285</name>
</gene>
<organism evidence="1 2">
    <name type="scientific">Rhizobium glycinendophyticum</name>
    <dbReference type="NCBI Taxonomy" id="2589807"/>
    <lineage>
        <taxon>Bacteria</taxon>
        <taxon>Pseudomonadati</taxon>
        <taxon>Pseudomonadota</taxon>
        <taxon>Alphaproteobacteria</taxon>
        <taxon>Hyphomicrobiales</taxon>
        <taxon>Rhizobiaceae</taxon>
        <taxon>Rhizobium/Agrobacterium group</taxon>
        <taxon>Rhizobium</taxon>
    </lineage>
</organism>
<accession>A0A504UPN0</accession>
<proteinExistence type="predicted"/>
<sequence length="600" mass="65835">MTDTILHRALPAGSTTLDLEARTVEIIFATEQPVRRRSPWEGQYDEILVVTAAAIDAGRMGNMSVLDSHRAGSLADRLGSVVPQSLKIARGEARCTIRLSRSEKAELLLQDLRDGHTLPISVGYRIHEEKRTEAPSGGVATVRATKWEPLEISFVPIPADAGAMTRELENEGNTDMTDTQTAPQTRAERKRVTEITNLARSAKIDLGDELVTTAIAEGTSLDGFRAAMLDHLIAKEEQSPTFPISETRGMRQQRSFAAAAVDALMIRIDHRHKPETDARELVGLTVPEIARRCIENLGESTHGLTPASLVTRALHSTSDFPEIMSNLAGKTLQAEFAQTPAALKAVSRQSSARDFKAKTRVKLSTGPELEKVTESGEYKRGTMFEDSESYRIDTFGKIFGITRQALINDDLGAFSSAATKMGQAAAVFEAKFLVQLLESNPTMNDGKAVFHNDHRNLLTASTLNIEGLTSARLAFRKQTGLAGDLVNIAPRFLVVPAELETTAEKLLTEINATKLEDVNPFSRRLELVVEPRLTNATAWYLAADPAQAEGLEYSYLEGFESPYVEYRAGFDVDGVEIKVRLDFGAAFLEHRSWMKNPGTV</sequence>
<dbReference type="NCBIfam" id="NF045541">
    <property type="entry name" value="scaf_prot_MCP2"/>
    <property type="match status" value="1"/>
</dbReference>
<dbReference type="Pfam" id="PF25209">
    <property type="entry name" value="Phage_capsid_4"/>
    <property type="match status" value="1"/>
</dbReference>
<evidence type="ECO:0000313" key="2">
    <source>
        <dbReference type="Proteomes" id="UP000316429"/>
    </source>
</evidence>
<evidence type="ECO:0000313" key="1">
    <source>
        <dbReference type="EMBL" id="TPP07023.1"/>
    </source>
</evidence>
<protein>
    <submittedName>
        <fullName evidence="1">Peptidase U35</fullName>
    </submittedName>
</protein>
<dbReference type="OrthoDB" id="9806592at2"/>
<dbReference type="Proteomes" id="UP000316429">
    <property type="component" value="Unassembled WGS sequence"/>
</dbReference>
<reference evidence="1 2" key="1">
    <citation type="submission" date="2019-06" db="EMBL/GenBank/DDBJ databases">
        <title>Rhizobium sp. CL12 isolated from roots of soybean.</title>
        <authorList>
            <person name="Wang C."/>
        </authorList>
    </citation>
    <scope>NUCLEOTIDE SEQUENCE [LARGE SCALE GENOMIC DNA]</scope>
    <source>
        <strain evidence="1 2">CL12</strain>
    </source>
</reference>
<dbReference type="EMBL" id="VFYP01000002">
    <property type="protein sequence ID" value="TPP07023.1"/>
    <property type="molecule type" value="Genomic_DNA"/>
</dbReference>
<comment type="caution">
    <text evidence="1">The sequence shown here is derived from an EMBL/GenBank/DDBJ whole genome shotgun (WGS) entry which is preliminary data.</text>
</comment>
<keyword evidence="2" id="KW-1185">Reference proteome</keyword>